<keyword evidence="2" id="KW-1185">Reference proteome</keyword>
<evidence type="ECO:0000313" key="2">
    <source>
        <dbReference type="Proteomes" id="UP000297910"/>
    </source>
</evidence>
<sequence>MARLFNALFISRQHRLNDGISQSQNIPSTGSSWIGPDALMPTPNKLVVLRKQDAPFSITLSASAFDIDK</sequence>
<name>A0A4Z1FRR5_9HELO</name>
<proteinExistence type="predicted"/>
<reference evidence="1 2" key="1">
    <citation type="submission" date="2017-12" db="EMBL/GenBank/DDBJ databases">
        <title>Comparative genomics of Botrytis spp.</title>
        <authorList>
            <person name="Valero-Jimenez C.A."/>
            <person name="Tapia P."/>
            <person name="Veloso J."/>
            <person name="Silva-Moreno E."/>
            <person name="Staats M."/>
            <person name="Valdes J.H."/>
            <person name="Van Kan J.A.L."/>
        </authorList>
    </citation>
    <scope>NUCLEOTIDE SEQUENCE [LARGE SCALE GENOMIC DNA]</scope>
    <source>
        <strain evidence="1 2">Bp0003</strain>
    </source>
</reference>
<protein>
    <submittedName>
        <fullName evidence="1">Uncharacterized protein</fullName>
    </submittedName>
</protein>
<gene>
    <name evidence="1" type="ORF">BPAE_0104g00170</name>
</gene>
<organism evidence="1 2">
    <name type="scientific">Botrytis paeoniae</name>
    <dbReference type="NCBI Taxonomy" id="278948"/>
    <lineage>
        <taxon>Eukaryota</taxon>
        <taxon>Fungi</taxon>
        <taxon>Dikarya</taxon>
        <taxon>Ascomycota</taxon>
        <taxon>Pezizomycotina</taxon>
        <taxon>Leotiomycetes</taxon>
        <taxon>Helotiales</taxon>
        <taxon>Sclerotiniaceae</taxon>
        <taxon>Botrytis</taxon>
    </lineage>
</organism>
<accession>A0A4Z1FRR5</accession>
<evidence type="ECO:0000313" key="1">
    <source>
        <dbReference type="EMBL" id="TGO24387.1"/>
    </source>
</evidence>
<dbReference type="Proteomes" id="UP000297910">
    <property type="component" value="Unassembled WGS sequence"/>
</dbReference>
<dbReference type="EMBL" id="PQXI01000104">
    <property type="protein sequence ID" value="TGO24387.1"/>
    <property type="molecule type" value="Genomic_DNA"/>
</dbReference>
<dbReference type="AlphaFoldDB" id="A0A4Z1FRR5"/>
<comment type="caution">
    <text evidence="1">The sequence shown here is derived from an EMBL/GenBank/DDBJ whole genome shotgun (WGS) entry which is preliminary data.</text>
</comment>